<dbReference type="CDD" id="cd00093">
    <property type="entry name" value="HTH_XRE"/>
    <property type="match status" value="1"/>
</dbReference>
<sequence>MQEGKVSNLDFWLEEKCRNEGLSPRQAAAKTDLSHSTLADIVKGEGKVCGETIEKLARYLGGDGRRRLMLEDQLLILAGYL</sequence>
<organism evidence="2">
    <name type="scientific">marine sediment metagenome</name>
    <dbReference type="NCBI Taxonomy" id="412755"/>
    <lineage>
        <taxon>unclassified sequences</taxon>
        <taxon>metagenomes</taxon>
        <taxon>ecological metagenomes</taxon>
    </lineage>
</organism>
<dbReference type="Pfam" id="PF01381">
    <property type="entry name" value="HTH_3"/>
    <property type="match status" value="1"/>
</dbReference>
<dbReference type="GO" id="GO:0003677">
    <property type="term" value="F:DNA binding"/>
    <property type="evidence" value="ECO:0007669"/>
    <property type="project" value="InterPro"/>
</dbReference>
<reference evidence="2" key="1">
    <citation type="journal article" date="2014" name="Front. Microbiol.">
        <title>High frequency of phylogenetically diverse reductive dehalogenase-homologous genes in deep subseafloor sedimentary metagenomes.</title>
        <authorList>
            <person name="Kawai M."/>
            <person name="Futagami T."/>
            <person name="Toyoda A."/>
            <person name="Takaki Y."/>
            <person name="Nishi S."/>
            <person name="Hori S."/>
            <person name="Arai W."/>
            <person name="Tsubouchi T."/>
            <person name="Morono Y."/>
            <person name="Uchiyama I."/>
            <person name="Ito T."/>
            <person name="Fujiyama A."/>
            <person name="Inagaki F."/>
            <person name="Takami H."/>
        </authorList>
    </citation>
    <scope>NUCLEOTIDE SEQUENCE</scope>
    <source>
        <strain evidence="2">Expedition CK06-06</strain>
    </source>
</reference>
<dbReference type="PROSITE" id="PS50943">
    <property type="entry name" value="HTH_CROC1"/>
    <property type="match status" value="1"/>
</dbReference>
<dbReference type="AlphaFoldDB" id="X1PJ96"/>
<dbReference type="EMBL" id="BARV01020782">
    <property type="protein sequence ID" value="GAI30944.1"/>
    <property type="molecule type" value="Genomic_DNA"/>
</dbReference>
<protein>
    <recommendedName>
        <fullName evidence="1">HTH cro/C1-type domain-containing protein</fullName>
    </recommendedName>
</protein>
<gene>
    <name evidence="2" type="ORF">S06H3_34596</name>
</gene>
<proteinExistence type="predicted"/>
<dbReference type="InterPro" id="IPR010982">
    <property type="entry name" value="Lambda_DNA-bd_dom_sf"/>
</dbReference>
<feature type="non-terminal residue" evidence="2">
    <location>
        <position position="81"/>
    </location>
</feature>
<comment type="caution">
    <text evidence="2">The sequence shown here is derived from an EMBL/GenBank/DDBJ whole genome shotgun (WGS) entry which is preliminary data.</text>
</comment>
<accession>X1PJ96</accession>
<evidence type="ECO:0000259" key="1">
    <source>
        <dbReference type="PROSITE" id="PS50943"/>
    </source>
</evidence>
<feature type="domain" description="HTH cro/C1-type" evidence="1">
    <location>
        <begin position="13"/>
        <end position="61"/>
    </location>
</feature>
<evidence type="ECO:0000313" key="2">
    <source>
        <dbReference type="EMBL" id="GAI30944.1"/>
    </source>
</evidence>
<dbReference type="Gene3D" id="1.10.260.40">
    <property type="entry name" value="lambda repressor-like DNA-binding domains"/>
    <property type="match status" value="1"/>
</dbReference>
<dbReference type="SMART" id="SM00530">
    <property type="entry name" value="HTH_XRE"/>
    <property type="match status" value="1"/>
</dbReference>
<dbReference type="InterPro" id="IPR001387">
    <property type="entry name" value="Cro/C1-type_HTH"/>
</dbReference>
<name>X1PJ96_9ZZZZ</name>
<dbReference type="SUPFAM" id="SSF47413">
    <property type="entry name" value="lambda repressor-like DNA-binding domains"/>
    <property type="match status" value="1"/>
</dbReference>